<dbReference type="EMBL" id="JAVXUP010002249">
    <property type="protein sequence ID" value="KAK3004475.1"/>
    <property type="molecule type" value="Genomic_DNA"/>
</dbReference>
<evidence type="ECO:0000256" key="1">
    <source>
        <dbReference type="ARBA" id="ARBA00007665"/>
    </source>
</evidence>
<evidence type="ECO:0000259" key="3">
    <source>
        <dbReference type="Pfam" id="PF01205"/>
    </source>
</evidence>
<dbReference type="SUPFAM" id="SSF54211">
    <property type="entry name" value="Ribosomal protein S5 domain 2-like"/>
    <property type="match status" value="1"/>
</dbReference>
<organism evidence="4 5">
    <name type="scientific">Escallonia herrerae</name>
    <dbReference type="NCBI Taxonomy" id="1293975"/>
    <lineage>
        <taxon>Eukaryota</taxon>
        <taxon>Viridiplantae</taxon>
        <taxon>Streptophyta</taxon>
        <taxon>Embryophyta</taxon>
        <taxon>Tracheophyta</taxon>
        <taxon>Spermatophyta</taxon>
        <taxon>Magnoliopsida</taxon>
        <taxon>eudicotyledons</taxon>
        <taxon>Gunneridae</taxon>
        <taxon>Pentapetalae</taxon>
        <taxon>asterids</taxon>
        <taxon>campanulids</taxon>
        <taxon>Escalloniales</taxon>
        <taxon>Escalloniaceae</taxon>
        <taxon>Escallonia</taxon>
    </lineage>
</organism>
<dbReference type="InterPro" id="IPR001498">
    <property type="entry name" value="Impact_N"/>
</dbReference>
<gene>
    <name evidence="4" type="ORF">RJ639_019582</name>
</gene>
<dbReference type="Pfam" id="PF01205">
    <property type="entry name" value="Impact_N"/>
    <property type="match status" value="1"/>
</dbReference>
<reference evidence="4" key="1">
    <citation type="submission" date="2022-12" db="EMBL/GenBank/DDBJ databases">
        <title>Draft genome assemblies for two species of Escallonia (Escalloniales).</title>
        <authorList>
            <person name="Chanderbali A."/>
            <person name="Dervinis C."/>
            <person name="Anghel I."/>
            <person name="Soltis D."/>
            <person name="Soltis P."/>
            <person name="Zapata F."/>
        </authorList>
    </citation>
    <scope>NUCLEOTIDE SEQUENCE</scope>
    <source>
        <strain evidence="4">UCBG64.0493</strain>
        <tissue evidence="4">Leaf</tissue>
    </source>
</reference>
<protein>
    <recommendedName>
        <fullName evidence="3">Impact N-terminal domain-containing protein</fullName>
    </recommendedName>
</protein>
<dbReference type="InterPro" id="IPR020568">
    <property type="entry name" value="Ribosomal_Su5_D2-typ_SF"/>
</dbReference>
<keyword evidence="5" id="KW-1185">Reference proteome</keyword>
<dbReference type="GO" id="GO:0005737">
    <property type="term" value="C:cytoplasm"/>
    <property type="evidence" value="ECO:0007669"/>
    <property type="project" value="TreeGrafter"/>
</dbReference>
<evidence type="ECO:0000313" key="4">
    <source>
        <dbReference type="EMBL" id="KAK3004475.1"/>
    </source>
</evidence>
<comment type="caution">
    <text evidence="4">The sequence shown here is derived from an EMBL/GenBank/DDBJ whole genome shotgun (WGS) entry which is preliminary data.</text>
</comment>
<dbReference type="InterPro" id="IPR036956">
    <property type="entry name" value="Impact_N_sf"/>
</dbReference>
<feature type="region of interest" description="Disordered" evidence="2">
    <location>
        <begin position="1"/>
        <end position="24"/>
    </location>
</feature>
<dbReference type="PANTHER" id="PTHR16301">
    <property type="entry name" value="IMPACT-RELATED"/>
    <property type="match status" value="1"/>
</dbReference>
<dbReference type="PANTHER" id="PTHR16301:SF20">
    <property type="entry name" value="IMPACT FAMILY MEMBER YIGZ"/>
    <property type="match status" value="1"/>
</dbReference>
<feature type="domain" description="Impact N-terminal" evidence="3">
    <location>
        <begin position="35"/>
        <end position="135"/>
    </location>
</feature>
<dbReference type="AlphaFoldDB" id="A0AA88VCE2"/>
<comment type="similarity">
    <text evidence="1">Belongs to the IMPACT family.</text>
</comment>
<feature type="compositionally biased region" description="Low complexity" evidence="2">
    <location>
        <begin position="1"/>
        <end position="23"/>
    </location>
</feature>
<sequence length="321" mass="33263">MVTASSSSRTSPSPGPNSGSFTTIQERVTFEREIKKSKFIAIAGHIPDERSAQSFLNEVNDPRATHNCWAYQVGGQYRSNDDGEPSGTAGKPIHSAIVSSGLDRVMVVVIRYFGGIKLGTGGLVRAYGGVAAECLRNAPTCLVKSKVPMGLEVPFDLLGVLYHQLQSFQVEDIKQDYDTGKDDTTMVTFKVDFDRVEGLEDAIKVNCSRELGLVVDGGGVKKGIAGIVVGMVGIEGIFVGMMGSEIAVRGGSATFGDVGIVGKDGIWELGKGGSVGFVRLVGAVGNVGKGVVGNGGNVALGTVGMDGRGGSVALGKVGMDG</sequence>
<evidence type="ECO:0000313" key="5">
    <source>
        <dbReference type="Proteomes" id="UP001188597"/>
    </source>
</evidence>
<dbReference type="Proteomes" id="UP001188597">
    <property type="component" value="Unassembled WGS sequence"/>
</dbReference>
<dbReference type="Gene3D" id="3.30.230.30">
    <property type="entry name" value="Impact, N-terminal domain"/>
    <property type="match status" value="1"/>
</dbReference>
<dbReference type="GO" id="GO:0006446">
    <property type="term" value="P:regulation of translational initiation"/>
    <property type="evidence" value="ECO:0007669"/>
    <property type="project" value="TreeGrafter"/>
</dbReference>
<accession>A0AA88VCE2</accession>
<name>A0AA88VCE2_9ASTE</name>
<evidence type="ECO:0000256" key="2">
    <source>
        <dbReference type="SAM" id="MobiDB-lite"/>
    </source>
</evidence>
<dbReference type="InterPro" id="IPR023582">
    <property type="entry name" value="Impact"/>
</dbReference>
<proteinExistence type="inferred from homology"/>